<gene>
    <name evidence="1" type="ORF">JG688_00008994</name>
</gene>
<name>A0A8J5IM81_9STRA</name>
<evidence type="ECO:0000313" key="1">
    <source>
        <dbReference type="EMBL" id="KAG6961599.1"/>
    </source>
</evidence>
<evidence type="ECO:0000313" key="2">
    <source>
        <dbReference type="Proteomes" id="UP000709295"/>
    </source>
</evidence>
<dbReference type="Proteomes" id="UP000709295">
    <property type="component" value="Unassembled WGS sequence"/>
</dbReference>
<dbReference type="EMBL" id="JAENGY010000498">
    <property type="protein sequence ID" value="KAG6961599.1"/>
    <property type="molecule type" value="Genomic_DNA"/>
</dbReference>
<protein>
    <submittedName>
        <fullName evidence="1">Uncharacterized protein</fullName>
    </submittedName>
</protein>
<dbReference type="AlphaFoldDB" id="A0A8J5IM81"/>
<accession>A0A8J5IM81</accession>
<reference evidence="1" key="1">
    <citation type="submission" date="2021-01" db="EMBL/GenBank/DDBJ databases">
        <title>Phytophthora aleatoria, a newly-described species from Pinus radiata is distinct from Phytophthora cactorum isolates based on comparative genomics.</title>
        <authorList>
            <person name="Mcdougal R."/>
            <person name="Panda P."/>
            <person name="Williams N."/>
            <person name="Studholme D.J."/>
        </authorList>
    </citation>
    <scope>NUCLEOTIDE SEQUENCE</scope>
    <source>
        <strain evidence="1">NZFS 4037</strain>
    </source>
</reference>
<proteinExistence type="predicted"/>
<keyword evidence="2" id="KW-1185">Reference proteome</keyword>
<comment type="caution">
    <text evidence="1">The sequence shown here is derived from an EMBL/GenBank/DDBJ whole genome shotgun (WGS) entry which is preliminary data.</text>
</comment>
<organism evidence="1 2">
    <name type="scientific">Phytophthora aleatoria</name>
    <dbReference type="NCBI Taxonomy" id="2496075"/>
    <lineage>
        <taxon>Eukaryota</taxon>
        <taxon>Sar</taxon>
        <taxon>Stramenopiles</taxon>
        <taxon>Oomycota</taxon>
        <taxon>Peronosporomycetes</taxon>
        <taxon>Peronosporales</taxon>
        <taxon>Peronosporaceae</taxon>
        <taxon>Phytophthora</taxon>
    </lineage>
</organism>
<sequence length="126" mass="13696">MRLDQLPKARARLSVPAINIRCPRLIQRALGHGSCLRDTLASEAPPASKPRAHLMAQQRLLHAAAVMQLPTDEAISVIATRVPRSLCLRLHTHGVVSVLRDSPMHTLSLVGSGVTGLRHTPCCNQH</sequence>